<dbReference type="PROSITE" id="PS00588">
    <property type="entry name" value="FLAGELLA_BB_ROD"/>
    <property type="match status" value="1"/>
</dbReference>
<dbReference type="EMBL" id="LDWY01000030">
    <property type="protein sequence ID" value="PHY91370.1"/>
    <property type="molecule type" value="Genomic_DNA"/>
</dbReference>
<dbReference type="InterPro" id="IPR037925">
    <property type="entry name" value="FlgE/F/G-like"/>
</dbReference>
<evidence type="ECO:0000256" key="4">
    <source>
        <dbReference type="RuleBase" id="RU362116"/>
    </source>
</evidence>
<dbReference type="Pfam" id="PF00460">
    <property type="entry name" value="Flg_bb_rod"/>
    <property type="match status" value="1"/>
</dbReference>
<reference evidence="9" key="2">
    <citation type="submission" date="2015-06" db="EMBL/GenBank/DDBJ databases">
        <authorList>
            <person name="Hoefler B.C."/>
            <person name="Straight P.D."/>
        </authorList>
    </citation>
    <scope>NUCLEOTIDE SEQUENCE [LARGE SCALE GENOMIC DNA]</scope>
    <source>
        <strain evidence="9">73/13</strain>
    </source>
</reference>
<dbReference type="GO" id="GO:0071978">
    <property type="term" value="P:bacterial-type flagellum-dependent swarming motility"/>
    <property type="evidence" value="ECO:0007669"/>
    <property type="project" value="TreeGrafter"/>
</dbReference>
<reference evidence="10" key="1">
    <citation type="submission" date="2015-06" db="EMBL/GenBank/DDBJ databases">
        <authorList>
            <person name="Parisi A."/>
            <person name="Chiara M."/>
            <person name="Florio D."/>
            <person name="Miccolupo A."/>
            <person name="Manzari C."/>
            <person name="Mion D."/>
            <person name="Caruso M."/>
            <person name="D'erchia A.M."/>
            <person name="Zanoni R."/>
        </authorList>
    </citation>
    <scope>NUCLEOTIDE SEQUENCE [LARGE SCALE GENOMIC DNA]</scope>
    <source>
        <strain evidence="10">73/13</strain>
    </source>
</reference>
<keyword evidence="11" id="KW-1185">Reference proteome</keyword>
<comment type="caution">
    <text evidence="9">The sequence shown here is derived from an EMBL/GenBank/DDBJ whole genome shotgun (WGS) entry which is preliminary data.</text>
</comment>
<dbReference type="PANTHER" id="PTHR30435">
    <property type="entry name" value="FLAGELLAR PROTEIN"/>
    <property type="match status" value="1"/>
</dbReference>
<dbReference type="InterPro" id="IPR053967">
    <property type="entry name" value="LlgE_F_G-like_D1"/>
</dbReference>
<gene>
    <name evidence="9" type="ORF">AA994_02700</name>
    <name evidence="8" type="ORF">CVU5213_08070</name>
</gene>
<evidence type="ECO:0000256" key="3">
    <source>
        <dbReference type="ARBA" id="ARBA00023143"/>
    </source>
</evidence>
<dbReference type="InterPro" id="IPR001444">
    <property type="entry name" value="Flag_bb_rod_N"/>
</dbReference>
<evidence type="ECO:0000313" key="9">
    <source>
        <dbReference type="EMBL" id="PHY91370.1"/>
    </source>
</evidence>
<dbReference type="Proteomes" id="UP000811399">
    <property type="component" value="Unassembled WGS sequence"/>
</dbReference>
<comment type="similarity">
    <text evidence="2 4">Belongs to the flagella basal body rod proteins family.</text>
</comment>
<dbReference type="InterPro" id="IPR019776">
    <property type="entry name" value="Flagellar_basal_body_rod_CS"/>
</dbReference>
<evidence type="ECO:0000259" key="5">
    <source>
        <dbReference type="Pfam" id="PF00460"/>
    </source>
</evidence>
<organism evidence="9 10">
    <name type="scientific">Campylobacter vulpis</name>
    <dbReference type="NCBI Taxonomy" id="1655500"/>
    <lineage>
        <taxon>Bacteria</taxon>
        <taxon>Pseudomonadati</taxon>
        <taxon>Campylobacterota</taxon>
        <taxon>Epsilonproteobacteria</taxon>
        <taxon>Campylobacterales</taxon>
        <taxon>Campylobacteraceae</taxon>
        <taxon>Campylobacter</taxon>
    </lineage>
</organism>
<evidence type="ECO:0000313" key="11">
    <source>
        <dbReference type="Proteomes" id="UP000811399"/>
    </source>
</evidence>
<dbReference type="SUPFAM" id="SSF117143">
    <property type="entry name" value="Flagellar hook protein flgE"/>
    <property type="match status" value="1"/>
</dbReference>
<sequence>MQNGYYQATGGMVTQFNKLEVITNNLANINTSGYKRDDVVIADFKRIFKETQDELPIENHTKDAARFVNTTIDRVPQISQDYTDFSTGSLKATNNPLDFAMTREDTFYLVQTKNGEIRLTKDGNFQLDDEGYLVNKQGYKVLSSNYFNNPQNAGIIIGNNAVHINVDKNGNISVDGEDNARLFIAQVDDIRALDKDGDNTYKIDDLTRIRDLEISNSVKQGFSQGSNVNPVSEMVALIEANRMVEMYQKVMTAHMDDLNQDAINKLASVK</sequence>
<dbReference type="InterPro" id="IPR020013">
    <property type="entry name" value="Flagellar_FlgE/F/G"/>
</dbReference>
<protein>
    <submittedName>
        <fullName evidence="9">Flagellar basal body rod protein FlgG</fullName>
    </submittedName>
    <submittedName>
        <fullName evidence="8">Flagellar hook-basal body protein</fullName>
    </submittedName>
</protein>
<evidence type="ECO:0000259" key="7">
    <source>
        <dbReference type="Pfam" id="PF22692"/>
    </source>
</evidence>
<dbReference type="NCBIfam" id="TIGR03506">
    <property type="entry name" value="FlgEFG_subfam"/>
    <property type="match status" value="1"/>
</dbReference>
<dbReference type="InterPro" id="IPR010930">
    <property type="entry name" value="Flg_bb/hook_C_dom"/>
</dbReference>
<evidence type="ECO:0000259" key="6">
    <source>
        <dbReference type="Pfam" id="PF06429"/>
    </source>
</evidence>
<dbReference type="Pfam" id="PF22692">
    <property type="entry name" value="LlgE_F_G_D1"/>
    <property type="match status" value="1"/>
</dbReference>
<evidence type="ECO:0000313" key="10">
    <source>
        <dbReference type="Proteomes" id="UP000237472"/>
    </source>
</evidence>
<dbReference type="AlphaFoldDB" id="A0A2G4R497"/>
<keyword evidence="9" id="KW-0966">Cell projection</keyword>
<name>A0A2G4R497_9BACT</name>
<feature type="domain" description="Flagellar hook protein FlgE/F/G-like D1" evidence="7">
    <location>
        <begin position="106"/>
        <end position="174"/>
    </location>
</feature>
<feature type="domain" description="Flagellar basal body rod protein N-terminal" evidence="5">
    <location>
        <begin position="8"/>
        <end position="35"/>
    </location>
</feature>
<proteinExistence type="inferred from homology"/>
<dbReference type="EMBL" id="VJYU01000037">
    <property type="protein sequence ID" value="MBS4241668.1"/>
    <property type="molecule type" value="Genomic_DNA"/>
</dbReference>
<comment type="subcellular location">
    <subcellularLocation>
        <location evidence="1 4">Bacterial flagellum basal body</location>
    </subcellularLocation>
</comment>
<feature type="domain" description="Flagellar basal-body/hook protein C-terminal" evidence="6">
    <location>
        <begin position="219"/>
        <end position="263"/>
    </location>
</feature>
<evidence type="ECO:0000313" key="8">
    <source>
        <dbReference type="EMBL" id="MBS4241668.1"/>
    </source>
</evidence>
<dbReference type="RefSeq" id="WP_099461225.1">
    <property type="nucleotide sequence ID" value="NZ_CP041617.1"/>
</dbReference>
<keyword evidence="9" id="KW-0282">Flagellum</keyword>
<reference evidence="8 11" key="4">
    <citation type="journal article" date="2021" name="Syst. Appl. Microbiol.">
        <title>nCampylobacter vulpis sp. nov. isolated from wild red foxes.</title>
        <authorList>
            <person name="Parisi A."/>
            <person name="Chiara M."/>
            <person name="Caffara M."/>
            <person name="Mion D."/>
            <person name="Miller W.G."/>
            <person name="Caruso M."/>
            <person name="Manzari C."/>
            <person name="Florio D."/>
            <person name="Capozzi L."/>
            <person name="D'Erchia A.M."/>
            <person name="Manzulli V."/>
            <person name="Zanoni R.G."/>
        </authorList>
    </citation>
    <scope>NUCLEOTIDE SEQUENCE [LARGE SCALE GENOMIC DNA]</scope>
    <source>
        <strain evidence="8 11">52/13</strain>
    </source>
</reference>
<keyword evidence="3 4" id="KW-0975">Bacterial flagellum</keyword>
<reference evidence="8" key="3">
    <citation type="submission" date="2019-07" db="EMBL/GenBank/DDBJ databases">
        <authorList>
            <person name="Miller W.G."/>
        </authorList>
    </citation>
    <scope>NUCLEOTIDE SEQUENCE</scope>
    <source>
        <strain evidence="8">52/13</strain>
    </source>
</reference>
<evidence type="ECO:0000256" key="2">
    <source>
        <dbReference type="ARBA" id="ARBA00009677"/>
    </source>
</evidence>
<accession>A0A2G4R497</accession>
<dbReference type="GO" id="GO:0009425">
    <property type="term" value="C:bacterial-type flagellum basal body"/>
    <property type="evidence" value="ECO:0007669"/>
    <property type="project" value="UniProtKB-SubCell"/>
</dbReference>
<dbReference type="Pfam" id="PF06429">
    <property type="entry name" value="Flg_bbr_C"/>
    <property type="match status" value="1"/>
</dbReference>
<dbReference type="OrthoDB" id="9804559at2"/>
<evidence type="ECO:0000256" key="1">
    <source>
        <dbReference type="ARBA" id="ARBA00004117"/>
    </source>
</evidence>
<keyword evidence="9" id="KW-0969">Cilium</keyword>
<dbReference type="PANTHER" id="PTHR30435:SF19">
    <property type="entry name" value="FLAGELLAR BASAL-BODY ROD PROTEIN FLGG"/>
    <property type="match status" value="1"/>
</dbReference>
<dbReference type="GeneID" id="77267175"/>
<dbReference type="Proteomes" id="UP000237472">
    <property type="component" value="Unassembled WGS sequence"/>
</dbReference>